<name>A0A8T2KAQ1_9PIPI</name>
<sequence>MSDGKPVSQPAKFTFTPLPSRTFGFLTHPDTRELLMKWSMNGRITAQAFRYDEYFSPYQKDDFVWAFFQDPNVISELKLSSEYAGQWVKLGTKVRKVKAQEVPCTRLSMSLFDCLYSEGVVKEGGHISKCLDEFIDDFTISDELRKVLLVDDSDKYDIFSKSDREDFLFLLFKHLCLGGALCQFEDMIDPYLETTKCIYKDLLCVQKDPQTKEVRIISTVFKVSAYDENGMCYPSVRPHEQTFAYLIVDPMKRHVNVFYHCFGGGAF</sequence>
<dbReference type="PANTHER" id="PTHR31078:SF1">
    <property type="entry name" value="CILIA- AND FLAGELLA-ASSOCIATED PROTEIN 300"/>
    <property type="match status" value="1"/>
</dbReference>
<evidence type="ECO:0000256" key="4">
    <source>
        <dbReference type="ARBA" id="ARBA00022174"/>
    </source>
</evidence>
<dbReference type="EMBL" id="JAACNH010000002">
    <property type="protein sequence ID" value="KAG8452974.1"/>
    <property type="molecule type" value="Genomic_DNA"/>
</dbReference>
<dbReference type="Pfam" id="PF14926">
    <property type="entry name" value="CFAP300"/>
    <property type="match status" value="1"/>
</dbReference>
<organism evidence="8 9">
    <name type="scientific">Hymenochirus boettgeri</name>
    <name type="common">Congo dwarf clawed frog</name>
    <dbReference type="NCBI Taxonomy" id="247094"/>
    <lineage>
        <taxon>Eukaryota</taxon>
        <taxon>Metazoa</taxon>
        <taxon>Chordata</taxon>
        <taxon>Craniata</taxon>
        <taxon>Vertebrata</taxon>
        <taxon>Euteleostomi</taxon>
        <taxon>Amphibia</taxon>
        <taxon>Batrachia</taxon>
        <taxon>Anura</taxon>
        <taxon>Pipoidea</taxon>
        <taxon>Pipidae</taxon>
        <taxon>Pipinae</taxon>
        <taxon>Hymenochirus</taxon>
    </lineage>
</organism>
<dbReference type="AlphaFoldDB" id="A0A8T2KAQ1"/>
<proteinExistence type="inferred from homology"/>
<comment type="function">
    <text evidence="1">Cilium- and flagellum-specific protein that plays a role in axonemal structure organization and motility. May play a role in outer and inner dynein arm assembly.</text>
</comment>
<dbReference type="OrthoDB" id="10259249at2759"/>
<accession>A0A8T2KAQ1</accession>
<evidence type="ECO:0000256" key="2">
    <source>
        <dbReference type="ARBA" id="ARBA00004430"/>
    </source>
</evidence>
<keyword evidence="7" id="KW-0966">Cell projection</keyword>
<evidence type="ECO:0000256" key="5">
    <source>
        <dbReference type="ARBA" id="ARBA00022490"/>
    </source>
</evidence>
<reference evidence="8" key="1">
    <citation type="thesis" date="2020" institute="ProQuest LLC" country="789 East Eisenhower Parkway, Ann Arbor, MI, USA">
        <title>Comparative Genomics and Chromosome Evolution.</title>
        <authorList>
            <person name="Mudd A.B."/>
        </authorList>
    </citation>
    <scope>NUCLEOTIDE SEQUENCE</scope>
    <source>
        <strain evidence="8">Female2</strain>
        <tissue evidence="8">Blood</tissue>
    </source>
</reference>
<comment type="caution">
    <text evidence="8">The sequence shown here is derived from an EMBL/GenBank/DDBJ whole genome shotgun (WGS) entry which is preliminary data.</text>
</comment>
<dbReference type="GO" id="GO:0005930">
    <property type="term" value="C:axoneme"/>
    <property type="evidence" value="ECO:0007669"/>
    <property type="project" value="UniProtKB-SubCell"/>
</dbReference>
<evidence type="ECO:0000256" key="6">
    <source>
        <dbReference type="ARBA" id="ARBA00023212"/>
    </source>
</evidence>
<comment type="subcellular location">
    <subcellularLocation>
        <location evidence="2">Cytoplasm</location>
        <location evidence="2">Cytoskeleton</location>
        <location evidence="2">Cilium axoneme</location>
    </subcellularLocation>
</comment>
<dbReference type="InterPro" id="IPR029416">
    <property type="entry name" value="CFAP300"/>
</dbReference>
<dbReference type="Proteomes" id="UP000812440">
    <property type="component" value="Chromosome 2"/>
</dbReference>
<keyword evidence="9" id="KW-1185">Reference proteome</keyword>
<dbReference type="PANTHER" id="PTHR31078">
    <property type="entry name" value="CILIA- AND FLAGELLA-ASSOCIATED PROTEIN 300"/>
    <property type="match status" value="1"/>
</dbReference>
<comment type="similarity">
    <text evidence="3">Belongs to the CFAP300 family.</text>
</comment>
<keyword evidence="5" id="KW-0963">Cytoplasm</keyword>
<keyword evidence="6" id="KW-0206">Cytoskeleton</keyword>
<evidence type="ECO:0000256" key="1">
    <source>
        <dbReference type="ARBA" id="ARBA00002404"/>
    </source>
</evidence>
<gene>
    <name evidence="8" type="ORF">GDO86_004689</name>
</gene>
<evidence type="ECO:0000313" key="9">
    <source>
        <dbReference type="Proteomes" id="UP000812440"/>
    </source>
</evidence>
<evidence type="ECO:0000313" key="8">
    <source>
        <dbReference type="EMBL" id="KAG8452974.1"/>
    </source>
</evidence>
<evidence type="ECO:0000256" key="7">
    <source>
        <dbReference type="ARBA" id="ARBA00023273"/>
    </source>
</evidence>
<evidence type="ECO:0000256" key="3">
    <source>
        <dbReference type="ARBA" id="ARBA00009205"/>
    </source>
</evidence>
<protein>
    <recommendedName>
        <fullName evidence="4">Cilia- and flagella-associated protein 300</fullName>
    </recommendedName>
</protein>